<dbReference type="PATRIC" id="fig|582680.7.peg.6"/>
<dbReference type="Proteomes" id="UP000033448">
    <property type="component" value="Unassembled WGS sequence"/>
</dbReference>
<reference evidence="2 3" key="1">
    <citation type="submission" date="2015-02" db="EMBL/GenBank/DDBJ databases">
        <title>Draft genome sequences of ten Microbacterium spp. with emphasis on heavy metal contaminated environments.</title>
        <authorList>
            <person name="Corretto E."/>
        </authorList>
    </citation>
    <scope>NUCLEOTIDE SEQUENCE [LARGE SCALE GENOMIC DNA]</scope>
    <source>
        <strain evidence="2 3">DSM 23848</strain>
    </source>
</reference>
<proteinExistence type="predicted"/>
<name>A0A0F0LXJ2_9MICO</name>
<dbReference type="EMBL" id="JYIT01000006">
    <property type="protein sequence ID" value="KJL36995.1"/>
    <property type="molecule type" value="Genomic_DNA"/>
</dbReference>
<protein>
    <submittedName>
        <fullName evidence="2">Uncharacterized protein</fullName>
    </submittedName>
</protein>
<sequence length="80" mass="8650">MTEIRRAGDGSLRLERTPVGIAAEVGDIPYRTGLVRWRGDSFLPTEAEDGVRQPVAFLGDDGAGRALFLHAGRADRRVAS</sequence>
<gene>
    <name evidence="2" type="ORF">RL72_00003</name>
    <name evidence="1" type="ORF">RL72_00004</name>
</gene>
<organism evidence="2 3">
    <name type="scientific">Microbacterium azadirachtae</name>
    <dbReference type="NCBI Taxonomy" id="582680"/>
    <lineage>
        <taxon>Bacteria</taxon>
        <taxon>Bacillati</taxon>
        <taxon>Actinomycetota</taxon>
        <taxon>Actinomycetes</taxon>
        <taxon>Micrococcales</taxon>
        <taxon>Microbacteriaceae</taxon>
        <taxon>Microbacterium</taxon>
    </lineage>
</organism>
<dbReference type="AlphaFoldDB" id="A0A0F0LXJ2"/>
<evidence type="ECO:0000313" key="3">
    <source>
        <dbReference type="Proteomes" id="UP000033448"/>
    </source>
</evidence>
<evidence type="ECO:0000313" key="2">
    <source>
        <dbReference type="EMBL" id="KJL36995.1"/>
    </source>
</evidence>
<comment type="caution">
    <text evidence="2">The sequence shown here is derived from an EMBL/GenBank/DDBJ whole genome shotgun (WGS) entry which is preliminary data.</text>
</comment>
<accession>A0A0F0LXJ2</accession>
<keyword evidence="3" id="KW-1185">Reference proteome</keyword>
<evidence type="ECO:0000313" key="1">
    <source>
        <dbReference type="EMBL" id="KJL36886.1"/>
    </source>
</evidence>
<dbReference type="EMBL" id="JYIT01000007">
    <property type="protein sequence ID" value="KJL36886.1"/>
    <property type="molecule type" value="Genomic_DNA"/>
</dbReference>